<dbReference type="InterPro" id="IPR000884">
    <property type="entry name" value="TSP1_rpt"/>
</dbReference>
<sequence>MLVRNDILGKEKIKSQKCSTTCGQGVRHREVFCERGRRMRAPDSACDPARRPATTANCYLTACPAYHWSTTPWSKVSEAVLK</sequence>
<proteinExistence type="predicted"/>
<dbReference type="Gene3D" id="2.20.100.10">
    <property type="entry name" value="Thrombospondin type-1 (TSP1) repeat"/>
    <property type="match status" value="1"/>
</dbReference>
<dbReference type="SUPFAM" id="SSF82895">
    <property type="entry name" value="TSP-1 type 1 repeat"/>
    <property type="match status" value="1"/>
</dbReference>
<keyword evidence="2" id="KW-1185">Reference proteome</keyword>
<accession>A0A016VRD9</accession>
<protein>
    <submittedName>
        <fullName evidence="1">Uncharacterized protein</fullName>
    </submittedName>
</protein>
<comment type="caution">
    <text evidence="1">The sequence shown here is derived from an EMBL/GenBank/DDBJ whole genome shotgun (WGS) entry which is preliminary data.</text>
</comment>
<dbReference type="OrthoDB" id="412680at2759"/>
<gene>
    <name evidence="1" type="primary">Acey_s0005.g2460</name>
    <name evidence="1" type="ORF">Y032_0005g2460</name>
</gene>
<evidence type="ECO:0000313" key="1">
    <source>
        <dbReference type="EMBL" id="EYC30119.1"/>
    </source>
</evidence>
<dbReference type="EMBL" id="JARK01001341">
    <property type="protein sequence ID" value="EYC30119.1"/>
    <property type="molecule type" value="Genomic_DNA"/>
</dbReference>
<dbReference type="Proteomes" id="UP000024635">
    <property type="component" value="Unassembled WGS sequence"/>
</dbReference>
<dbReference type="InterPro" id="IPR036383">
    <property type="entry name" value="TSP1_rpt_sf"/>
</dbReference>
<name>A0A016VRD9_9BILA</name>
<dbReference type="Pfam" id="PF19030">
    <property type="entry name" value="TSP1_ADAMTS"/>
    <property type="match status" value="1"/>
</dbReference>
<dbReference type="AlphaFoldDB" id="A0A016VRD9"/>
<organism evidence="1 2">
    <name type="scientific">Ancylostoma ceylanicum</name>
    <dbReference type="NCBI Taxonomy" id="53326"/>
    <lineage>
        <taxon>Eukaryota</taxon>
        <taxon>Metazoa</taxon>
        <taxon>Ecdysozoa</taxon>
        <taxon>Nematoda</taxon>
        <taxon>Chromadorea</taxon>
        <taxon>Rhabditida</taxon>
        <taxon>Rhabditina</taxon>
        <taxon>Rhabditomorpha</taxon>
        <taxon>Strongyloidea</taxon>
        <taxon>Ancylostomatidae</taxon>
        <taxon>Ancylostomatinae</taxon>
        <taxon>Ancylostoma</taxon>
    </lineage>
</organism>
<dbReference type="STRING" id="53326.A0A016VRD9"/>
<reference evidence="2" key="1">
    <citation type="journal article" date="2015" name="Nat. Genet.">
        <title>The genome and transcriptome of the zoonotic hookworm Ancylostoma ceylanicum identify infection-specific gene families.</title>
        <authorList>
            <person name="Schwarz E.M."/>
            <person name="Hu Y."/>
            <person name="Antoshechkin I."/>
            <person name="Miller M.M."/>
            <person name="Sternberg P.W."/>
            <person name="Aroian R.V."/>
        </authorList>
    </citation>
    <scope>NUCLEOTIDE SEQUENCE</scope>
    <source>
        <strain evidence="2">HY135</strain>
    </source>
</reference>
<evidence type="ECO:0000313" key="2">
    <source>
        <dbReference type="Proteomes" id="UP000024635"/>
    </source>
</evidence>
<dbReference type="PROSITE" id="PS50092">
    <property type="entry name" value="TSP1"/>
    <property type="match status" value="1"/>
</dbReference>